<name>A0ABR9AKX0_9BACT</name>
<evidence type="ECO:0000313" key="1">
    <source>
        <dbReference type="EMBL" id="MBD8489002.1"/>
    </source>
</evidence>
<comment type="caution">
    <text evidence="1">The sequence shown here is derived from an EMBL/GenBank/DDBJ whole genome shotgun (WGS) entry which is preliminary data.</text>
</comment>
<keyword evidence="2" id="KW-1185">Reference proteome</keyword>
<organism evidence="1 2">
    <name type="scientific">Echinicola arenosa</name>
    <dbReference type="NCBI Taxonomy" id="2774144"/>
    <lineage>
        <taxon>Bacteria</taxon>
        <taxon>Pseudomonadati</taxon>
        <taxon>Bacteroidota</taxon>
        <taxon>Cytophagia</taxon>
        <taxon>Cytophagales</taxon>
        <taxon>Cyclobacteriaceae</taxon>
        <taxon>Echinicola</taxon>
    </lineage>
</organism>
<reference evidence="1 2" key="1">
    <citation type="submission" date="2020-09" db="EMBL/GenBank/DDBJ databases">
        <title>Echinicola sp. CAU 1574 isolated from sand of Sido Beach.</title>
        <authorList>
            <person name="Kim W."/>
        </authorList>
    </citation>
    <scope>NUCLEOTIDE SEQUENCE [LARGE SCALE GENOMIC DNA]</scope>
    <source>
        <strain evidence="1 2">CAU 1574</strain>
    </source>
</reference>
<evidence type="ECO:0000313" key="2">
    <source>
        <dbReference type="Proteomes" id="UP000647133"/>
    </source>
</evidence>
<proteinExistence type="predicted"/>
<sequence length="85" mass="9724">MEEMELKLTIKSNFKSKGVKSRLNKIKQLCEAFDASILENPITAVPKVDATNFIKIQFQGELEEILIKYRGIKSFCDLNDIGMEQ</sequence>
<accession>A0ABR9AKX0</accession>
<dbReference type="RefSeq" id="WP_192009897.1">
    <property type="nucleotide sequence ID" value="NZ_JACYTQ010000003.1"/>
</dbReference>
<protein>
    <submittedName>
        <fullName evidence="1">Uncharacterized protein</fullName>
    </submittedName>
</protein>
<dbReference type="EMBL" id="JACYTQ010000003">
    <property type="protein sequence ID" value="MBD8489002.1"/>
    <property type="molecule type" value="Genomic_DNA"/>
</dbReference>
<dbReference type="Proteomes" id="UP000647133">
    <property type="component" value="Unassembled WGS sequence"/>
</dbReference>
<gene>
    <name evidence="1" type="ORF">IFO69_09620</name>
</gene>